<dbReference type="GO" id="GO:0046983">
    <property type="term" value="F:protein dimerization activity"/>
    <property type="evidence" value="ECO:0007669"/>
    <property type="project" value="InterPro"/>
</dbReference>
<dbReference type="InterPro" id="IPR052035">
    <property type="entry name" value="ZnF_BED_domain_contain"/>
</dbReference>
<keyword evidence="5" id="KW-1185">Reference proteome</keyword>
<gene>
    <name evidence="4" type="ORF">LSAT_V11C300148500</name>
</gene>
<evidence type="ECO:0000259" key="3">
    <source>
        <dbReference type="Pfam" id="PF14372"/>
    </source>
</evidence>
<dbReference type="GO" id="GO:0003677">
    <property type="term" value="F:DNA binding"/>
    <property type="evidence" value="ECO:0007669"/>
    <property type="project" value="UniProtKB-KW"/>
</dbReference>
<evidence type="ECO:0000313" key="4">
    <source>
        <dbReference type="EMBL" id="KAJ0216514.1"/>
    </source>
</evidence>
<organism evidence="4 5">
    <name type="scientific">Lactuca sativa</name>
    <name type="common">Garden lettuce</name>
    <dbReference type="NCBI Taxonomy" id="4236"/>
    <lineage>
        <taxon>Eukaryota</taxon>
        <taxon>Viridiplantae</taxon>
        <taxon>Streptophyta</taxon>
        <taxon>Embryophyta</taxon>
        <taxon>Tracheophyta</taxon>
        <taxon>Spermatophyta</taxon>
        <taxon>Magnoliopsida</taxon>
        <taxon>eudicotyledons</taxon>
        <taxon>Gunneridae</taxon>
        <taxon>Pentapetalae</taxon>
        <taxon>asterids</taxon>
        <taxon>campanulids</taxon>
        <taxon>Asterales</taxon>
        <taxon>Asteraceae</taxon>
        <taxon>Cichorioideae</taxon>
        <taxon>Cichorieae</taxon>
        <taxon>Lactucinae</taxon>
        <taxon>Lactuca</taxon>
    </lineage>
</organism>
<proteinExistence type="predicted"/>
<evidence type="ECO:0000313" key="5">
    <source>
        <dbReference type="Proteomes" id="UP000235145"/>
    </source>
</evidence>
<name>A0A9R1XNV6_LACSA</name>
<dbReference type="InterPro" id="IPR012337">
    <property type="entry name" value="RNaseH-like_sf"/>
</dbReference>
<reference evidence="4 5" key="1">
    <citation type="journal article" date="2017" name="Nat. Commun.">
        <title>Genome assembly with in vitro proximity ligation data and whole-genome triplication in lettuce.</title>
        <authorList>
            <person name="Reyes-Chin-Wo S."/>
            <person name="Wang Z."/>
            <person name="Yang X."/>
            <person name="Kozik A."/>
            <person name="Arikit S."/>
            <person name="Song C."/>
            <person name="Xia L."/>
            <person name="Froenicke L."/>
            <person name="Lavelle D.O."/>
            <person name="Truco M.J."/>
            <person name="Xia R."/>
            <person name="Zhu S."/>
            <person name="Xu C."/>
            <person name="Xu H."/>
            <person name="Xu X."/>
            <person name="Cox K."/>
            <person name="Korf I."/>
            <person name="Meyers B.C."/>
            <person name="Michelmore R.W."/>
        </authorList>
    </citation>
    <scope>NUCLEOTIDE SEQUENCE [LARGE SCALE GENOMIC DNA]</scope>
    <source>
        <strain evidence="5">cv. Salinas</strain>
        <tissue evidence="4">Seedlings</tissue>
    </source>
</reference>
<dbReference type="InterPro" id="IPR008906">
    <property type="entry name" value="HATC_C_dom"/>
</dbReference>
<evidence type="ECO:0000259" key="2">
    <source>
        <dbReference type="Pfam" id="PF05699"/>
    </source>
</evidence>
<dbReference type="Pfam" id="PF05699">
    <property type="entry name" value="Dimer_Tnp_hAT"/>
    <property type="match status" value="1"/>
</dbReference>
<dbReference type="EMBL" id="NBSK02000003">
    <property type="protein sequence ID" value="KAJ0216514.1"/>
    <property type="molecule type" value="Genomic_DNA"/>
</dbReference>
<comment type="caution">
    <text evidence="4">The sequence shown here is derived from an EMBL/GenBank/DDBJ whole genome shotgun (WGS) entry which is preliminary data.</text>
</comment>
<evidence type="ECO:0008006" key="6">
    <source>
        <dbReference type="Google" id="ProtNLM"/>
    </source>
</evidence>
<protein>
    <recommendedName>
        <fullName evidence="6">BED-type domain-containing protein</fullName>
    </recommendedName>
</protein>
<dbReference type="AlphaFoldDB" id="A0A9R1XNV6"/>
<feature type="domain" description="HAT C-terminal dimerisation" evidence="2">
    <location>
        <begin position="507"/>
        <end position="588"/>
    </location>
</feature>
<dbReference type="PANTHER" id="PTHR46481:SF8">
    <property type="entry name" value="ZINC FINGER BED DOMAIN-CONTAINING PROTEIN RICESLEEPER 1-LIKE"/>
    <property type="match status" value="1"/>
</dbReference>
<dbReference type="InterPro" id="IPR025525">
    <property type="entry name" value="hAT-like_transposase_RNase-H"/>
</dbReference>
<evidence type="ECO:0000256" key="1">
    <source>
        <dbReference type="ARBA" id="ARBA00023125"/>
    </source>
</evidence>
<dbReference type="SUPFAM" id="SSF53098">
    <property type="entry name" value="Ribonuclease H-like"/>
    <property type="match status" value="1"/>
</dbReference>
<dbReference type="PANTHER" id="PTHR46481">
    <property type="entry name" value="ZINC FINGER BED DOMAIN-CONTAINING PROTEIN 4"/>
    <property type="match status" value="1"/>
</dbReference>
<dbReference type="Pfam" id="PF14372">
    <property type="entry name" value="hAT-like_RNase-H"/>
    <property type="match status" value="1"/>
</dbReference>
<accession>A0A9R1XNV6</accession>
<feature type="domain" description="hAT-like transposase RNase-H fold" evidence="3">
    <location>
        <begin position="375"/>
        <end position="454"/>
    </location>
</feature>
<dbReference type="Proteomes" id="UP000235145">
    <property type="component" value="Unassembled WGS sequence"/>
</dbReference>
<sequence length="645" mass="74095">MGMATNEGVINVDDQQEDGVEVPGEGDIEEENNAKPKLRSIVWQHFPYVKGAKKAECTHCKKNGTSSFLIHLVNSCRCSPLYEGKDKDAKKQTKLSFKPKGTEAGGSLAKHSFSQEKCRLALSKMCIKDNRLCSIVDVEGFKEFMWELNPEFKMISRWTIARMLKGQTVCLTTDTWSSAQNVNYMCLTAHWIDNAWVLQKKILNFCPIGNHKGETIWSLVYECIQKWGIETMFIVTVHNVSSNDGAIRYLKRMLKGPSDILDCKYLHLRCCSHIINLVVRDGLEEQLDTVNRIRNAVTYPSIDVDTRWNSTYLMLETAVLYENAFERYTLLRGLTFAPRRMPVSTGAQEKGKERLKNLIEYLKIFSDVTTKISGLKYFVKMQATITKMTLSQVEQKKNMAISTKAKYDKYWDNVDNVNYLLYVAVVLDTRNKLGYGSEKRKKISGLVTKTLEDFFNHYKGKVEKANVQNTHDNLVDENLSRFGEMDIDLELEFDKFDHEGQDIKSEVEIYLAGGREKRDNKFDLLEWWKVNSIQFPILSTLARHVLAMPTLTVALDSAFSTGRKVIDKYRSSLNPDTAEVLICAQDWIRCSSVDLELGCAMKSKEIDELNENMTSLKIGNIENKKKSSKDQGDYDYWWFILYYKS</sequence>
<keyword evidence="1" id="KW-0238">DNA-binding</keyword>